<accession>Q7EYD5</accession>
<dbReference type="Proteomes" id="UP000000763">
    <property type="component" value="Chromosome 8"/>
</dbReference>
<feature type="compositionally biased region" description="Polar residues" evidence="1">
    <location>
        <begin position="28"/>
        <end position="37"/>
    </location>
</feature>
<organism evidence="2 4">
    <name type="scientific">Oryza sativa subsp. japonica</name>
    <name type="common">Rice</name>
    <dbReference type="NCBI Taxonomy" id="39947"/>
    <lineage>
        <taxon>Eukaryota</taxon>
        <taxon>Viridiplantae</taxon>
        <taxon>Streptophyta</taxon>
        <taxon>Embryophyta</taxon>
        <taxon>Tracheophyta</taxon>
        <taxon>Spermatophyta</taxon>
        <taxon>Magnoliopsida</taxon>
        <taxon>Liliopsida</taxon>
        <taxon>Poales</taxon>
        <taxon>Poaceae</taxon>
        <taxon>BOP clade</taxon>
        <taxon>Oryzoideae</taxon>
        <taxon>Oryzeae</taxon>
        <taxon>Oryzinae</taxon>
        <taxon>Oryza</taxon>
        <taxon>Oryza sativa</taxon>
    </lineage>
</organism>
<reference evidence="3" key="1">
    <citation type="submission" date="2002-07" db="EMBL/GenBank/DDBJ databases">
        <title>Oryza sativa nipponbare(GA3) genomic DNA, chromosome 8, PAC clone:P0571B09.</title>
        <authorList>
            <person name="Sasaki T."/>
            <person name="Matsumoto T."/>
            <person name="Katayose Y."/>
        </authorList>
    </citation>
    <scope>NUCLEOTIDE SEQUENCE</scope>
</reference>
<feature type="region of interest" description="Disordered" evidence="1">
    <location>
        <begin position="1"/>
        <end position="56"/>
    </location>
</feature>
<evidence type="ECO:0000256" key="1">
    <source>
        <dbReference type="SAM" id="MobiDB-lite"/>
    </source>
</evidence>
<evidence type="ECO:0000313" key="4">
    <source>
        <dbReference type="Proteomes" id="UP000000763"/>
    </source>
</evidence>
<reference evidence="4" key="3">
    <citation type="journal article" date="2005" name="Nature">
        <title>The map-based sequence of the rice genome.</title>
        <authorList>
            <consortium name="International rice genome sequencing project (IRGSP)"/>
            <person name="Matsumoto T."/>
            <person name="Wu J."/>
            <person name="Kanamori H."/>
            <person name="Katayose Y."/>
            <person name="Fujisawa M."/>
            <person name="Namiki N."/>
            <person name="Mizuno H."/>
            <person name="Yamamoto K."/>
            <person name="Antonio B.A."/>
            <person name="Baba T."/>
            <person name="Sakata K."/>
            <person name="Nagamura Y."/>
            <person name="Aoki H."/>
            <person name="Arikawa K."/>
            <person name="Arita K."/>
            <person name="Bito T."/>
            <person name="Chiden Y."/>
            <person name="Fujitsuka N."/>
            <person name="Fukunaka R."/>
            <person name="Hamada M."/>
            <person name="Harada C."/>
            <person name="Hayashi A."/>
            <person name="Hijishita S."/>
            <person name="Honda M."/>
            <person name="Hosokawa S."/>
            <person name="Ichikawa Y."/>
            <person name="Idonuma A."/>
            <person name="Iijima M."/>
            <person name="Ikeda M."/>
            <person name="Ikeno M."/>
            <person name="Ito K."/>
            <person name="Ito S."/>
            <person name="Ito T."/>
            <person name="Ito Y."/>
            <person name="Ito Y."/>
            <person name="Iwabuchi A."/>
            <person name="Kamiya K."/>
            <person name="Karasawa W."/>
            <person name="Kurita K."/>
            <person name="Katagiri S."/>
            <person name="Kikuta A."/>
            <person name="Kobayashi H."/>
            <person name="Kobayashi N."/>
            <person name="Machita K."/>
            <person name="Maehara T."/>
            <person name="Masukawa M."/>
            <person name="Mizubayashi T."/>
            <person name="Mukai Y."/>
            <person name="Nagasaki H."/>
            <person name="Nagata Y."/>
            <person name="Naito S."/>
            <person name="Nakashima M."/>
            <person name="Nakama Y."/>
            <person name="Nakamichi Y."/>
            <person name="Nakamura M."/>
            <person name="Meguro A."/>
            <person name="Negishi M."/>
            <person name="Ohta I."/>
            <person name="Ohta T."/>
            <person name="Okamoto M."/>
            <person name="Ono N."/>
            <person name="Saji S."/>
            <person name="Sakaguchi M."/>
            <person name="Sakai K."/>
            <person name="Shibata M."/>
            <person name="Shimokawa T."/>
            <person name="Song J."/>
            <person name="Takazaki Y."/>
            <person name="Terasawa K."/>
            <person name="Tsugane M."/>
            <person name="Tsuji K."/>
            <person name="Ueda S."/>
            <person name="Waki K."/>
            <person name="Yamagata H."/>
            <person name="Yamamoto M."/>
            <person name="Yamamoto S."/>
            <person name="Yamane H."/>
            <person name="Yoshiki S."/>
            <person name="Yoshihara R."/>
            <person name="Yukawa K."/>
            <person name="Zhong H."/>
            <person name="Yano M."/>
            <person name="Yuan Q."/>
            <person name="Ouyang S."/>
            <person name="Liu J."/>
            <person name="Jones K.M."/>
            <person name="Gansberger K."/>
            <person name="Moffat K."/>
            <person name="Hill J."/>
            <person name="Bera J."/>
            <person name="Fadrosh D."/>
            <person name="Jin S."/>
            <person name="Johri S."/>
            <person name="Kim M."/>
            <person name="Overton L."/>
            <person name="Reardon M."/>
            <person name="Tsitrin T."/>
            <person name="Vuong H."/>
            <person name="Weaver B."/>
            <person name="Ciecko A."/>
            <person name="Tallon L."/>
            <person name="Jackson J."/>
            <person name="Pai G."/>
            <person name="Aken S.V."/>
            <person name="Utterback T."/>
            <person name="Reidmuller S."/>
            <person name="Feldblyum T."/>
            <person name="Hsiao J."/>
            <person name="Zismann V."/>
            <person name="Iobst S."/>
            <person name="de Vazeille A.R."/>
            <person name="Buell C.R."/>
            <person name="Ying K."/>
            <person name="Li Y."/>
            <person name="Lu T."/>
            <person name="Huang Y."/>
            <person name="Zhao Q."/>
            <person name="Feng Q."/>
            <person name="Zhang L."/>
            <person name="Zhu J."/>
            <person name="Weng Q."/>
            <person name="Mu J."/>
            <person name="Lu Y."/>
            <person name="Fan D."/>
            <person name="Liu Y."/>
            <person name="Guan J."/>
            <person name="Zhang Y."/>
            <person name="Yu S."/>
            <person name="Liu X."/>
            <person name="Zhang Y."/>
            <person name="Hong G."/>
            <person name="Han B."/>
            <person name="Choisne N."/>
            <person name="Demange N."/>
            <person name="Orjeda G."/>
            <person name="Samain S."/>
            <person name="Cattolico L."/>
            <person name="Pelletier E."/>
            <person name="Couloux A."/>
            <person name="Segurens B."/>
            <person name="Wincker P."/>
            <person name="D'Hont A."/>
            <person name="Scarpelli C."/>
            <person name="Weissenbach J."/>
            <person name="Salanoubat M."/>
            <person name="Quetier F."/>
            <person name="Yu Y."/>
            <person name="Kim H.R."/>
            <person name="Rambo T."/>
            <person name="Currie J."/>
            <person name="Collura K."/>
            <person name="Luo M."/>
            <person name="Yang T."/>
            <person name="Ammiraju J.S.S."/>
            <person name="Engler F."/>
            <person name="Soderlund C."/>
            <person name="Wing R.A."/>
            <person name="Palmer L.E."/>
            <person name="de la Bastide M."/>
            <person name="Spiegel L."/>
            <person name="Nascimento L."/>
            <person name="Zutavern T."/>
            <person name="O'Shaughnessy A."/>
            <person name="Dike S."/>
            <person name="Dedhia N."/>
            <person name="Preston R."/>
            <person name="Balija V."/>
            <person name="McCombie W.R."/>
            <person name="Chow T."/>
            <person name="Chen H."/>
            <person name="Chung M."/>
            <person name="Chen C."/>
            <person name="Shaw J."/>
            <person name="Wu H."/>
            <person name="Hsiao K."/>
            <person name="Chao Y."/>
            <person name="Chu M."/>
            <person name="Cheng C."/>
            <person name="Hour A."/>
            <person name="Lee P."/>
            <person name="Lin S."/>
            <person name="Lin Y."/>
            <person name="Liou J."/>
            <person name="Liu S."/>
            <person name="Hsing Y."/>
            <person name="Raghuvanshi S."/>
            <person name="Mohanty A."/>
            <person name="Bharti A.K."/>
            <person name="Gaur A."/>
            <person name="Gupta V."/>
            <person name="Kumar D."/>
            <person name="Ravi V."/>
            <person name="Vij S."/>
            <person name="Kapur A."/>
            <person name="Khurana P."/>
            <person name="Khurana P."/>
            <person name="Khurana J.P."/>
            <person name="Tyagi A.K."/>
            <person name="Gaikwad K."/>
            <person name="Singh A."/>
            <person name="Dalal V."/>
            <person name="Srivastava S."/>
            <person name="Dixit A."/>
            <person name="Pal A.K."/>
            <person name="Ghazi I.A."/>
            <person name="Yadav M."/>
            <person name="Pandit A."/>
            <person name="Bhargava A."/>
            <person name="Sureshbabu K."/>
            <person name="Batra K."/>
            <person name="Sharma T.R."/>
            <person name="Mohapatra T."/>
            <person name="Singh N.K."/>
            <person name="Messing J."/>
            <person name="Nelson A.B."/>
            <person name="Fuks G."/>
            <person name="Kavchok S."/>
            <person name="Keizer G."/>
            <person name="Linton E."/>
            <person name="Llaca V."/>
            <person name="Song R."/>
            <person name="Tanyolac B."/>
            <person name="Young S."/>
            <person name="Ho-Il K."/>
            <person name="Hahn J.H."/>
            <person name="Sangsakoo G."/>
            <person name="Vanavichit A."/>
            <person name="de Mattos Luiz.A.T."/>
            <person name="Zimmer P.D."/>
            <person name="Malone G."/>
            <person name="Dellagostin O."/>
            <person name="de Oliveira A.C."/>
            <person name="Bevan M."/>
            <person name="Bancroft I."/>
            <person name="Minx P."/>
            <person name="Cordum H."/>
            <person name="Wilson R."/>
            <person name="Cheng Z."/>
            <person name="Jin W."/>
            <person name="Jiang J."/>
            <person name="Leong S.A."/>
            <person name="Iwama H."/>
            <person name="Gojobori T."/>
            <person name="Itoh T."/>
            <person name="Niimura Y."/>
            <person name="Fujii Y."/>
            <person name="Habara T."/>
            <person name="Sakai H."/>
            <person name="Sato Y."/>
            <person name="Wilson G."/>
            <person name="Kumar K."/>
            <person name="McCouch S."/>
            <person name="Juretic N."/>
            <person name="Hoen D."/>
            <person name="Wright S."/>
            <person name="Bruskiewich R."/>
            <person name="Bureau T."/>
            <person name="Miyao A."/>
            <person name="Hirochika H."/>
            <person name="Nishikawa T."/>
            <person name="Kadowaki K."/>
            <person name="Sugiura M."/>
            <person name="Burr B."/>
            <person name="Sasaki T."/>
        </authorList>
    </citation>
    <scope>NUCLEOTIDE SEQUENCE [LARGE SCALE GENOMIC DNA]</scope>
    <source>
        <strain evidence="4">cv. Nipponbare</strain>
    </source>
</reference>
<sequence>MGTTTASRDGKHTRRSRASTAGRDSRGYSGTKSSSARSPLYGVGGDTVVAAGHYGP</sequence>
<reference evidence="2" key="2">
    <citation type="submission" date="2002-07" db="EMBL/GenBank/DDBJ databases">
        <title>Oryza sativa nipponbare(GA3) genomic DNA, chromosome 8, PAC clone:P0665F09.</title>
        <authorList>
            <person name="Sasaki T."/>
            <person name="Matsumoto T."/>
            <person name="Katayose Y."/>
        </authorList>
    </citation>
    <scope>NUCLEOTIDE SEQUENCE</scope>
</reference>
<evidence type="ECO:0000313" key="2">
    <source>
        <dbReference type="EMBL" id="BAD13123.1"/>
    </source>
</evidence>
<proteinExistence type="predicted"/>
<evidence type="ECO:0000313" key="3">
    <source>
        <dbReference type="EMBL" id="BAD33532.1"/>
    </source>
</evidence>
<gene>
    <name evidence="2" type="primary">P0665F09.132</name>
    <name evidence="3" type="synonym">P0571B09.118</name>
</gene>
<name>Q7EYD5_ORYSJ</name>
<dbReference type="AlphaFoldDB" id="Q7EYD5"/>
<dbReference type="EMBL" id="AP005526">
    <property type="protein sequence ID" value="BAD33532.1"/>
    <property type="molecule type" value="Genomic_DNA"/>
</dbReference>
<dbReference type="EMBL" id="AP005506">
    <property type="protein sequence ID" value="BAD13123.1"/>
    <property type="molecule type" value="Genomic_DNA"/>
</dbReference>
<reference evidence="4" key="4">
    <citation type="journal article" date="2008" name="Nucleic Acids Res.">
        <title>The rice annotation project database (RAP-DB): 2008 update.</title>
        <authorList>
            <consortium name="The rice annotation project (RAP)"/>
        </authorList>
    </citation>
    <scope>GENOME REANNOTATION</scope>
    <source>
        <strain evidence="4">cv. Nipponbare</strain>
    </source>
</reference>
<protein>
    <submittedName>
        <fullName evidence="2">Uncharacterized protein</fullName>
    </submittedName>
</protein>